<dbReference type="PROSITE" id="PS50948">
    <property type="entry name" value="PAN"/>
    <property type="match status" value="1"/>
</dbReference>
<feature type="domain" description="Apple" evidence="1">
    <location>
        <begin position="599"/>
        <end position="682"/>
    </location>
</feature>
<protein>
    <recommendedName>
        <fullName evidence="1">Apple domain-containing protein</fullName>
    </recommendedName>
</protein>
<dbReference type="Gene3D" id="2.60.120.200">
    <property type="match status" value="1"/>
</dbReference>
<dbReference type="EMBL" id="BMAT01000996">
    <property type="protein sequence ID" value="GFR77755.1"/>
    <property type="molecule type" value="Genomic_DNA"/>
</dbReference>
<accession>A0AAV4FYD6</accession>
<evidence type="ECO:0000313" key="3">
    <source>
        <dbReference type="Proteomes" id="UP000762676"/>
    </source>
</evidence>
<dbReference type="InterPro" id="IPR013320">
    <property type="entry name" value="ConA-like_dom_sf"/>
</dbReference>
<dbReference type="Proteomes" id="UP000762676">
    <property type="component" value="Unassembled WGS sequence"/>
</dbReference>
<reference evidence="2 3" key="1">
    <citation type="journal article" date="2021" name="Elife">
        <title>Chloroplast acquisition without the gene transfer in kleptoplastic sea slugs, Plakobranchus ocellatus.</title>
        <authorList>
            <person name="Maeda T."/>
            <person name="Takahashi S."/>
            <person name="Yoshida T."/>
            <person name="Shimamura S."/>
            <person name="Takaki Y."/>
            <person name="Nagai Y."/>
            <person name="Toyoda A."/>
            <person name="Suzuki Y."/>
            <person name="Arimoto A."/>
            <person name="Ishii H."/>
            <person name="Satoh N."/>
            <person name="Nishiyama T."/>
            <person name="Hasebe M."/>
            <person name="Maruyama T."/>
            <person name="Minagawa J."/>
            <person name="Obokata J."/>
            <person name="Shigenobu S."/>
        </authorList>
    </citation>
    <scope>NUCLEOTIDE SEQUENCE [LARGE SCALE GENOMIC DNA]</scope>
</reference>
<dbReference type="AlphaFoldDB" id="A0AAV4FYD6"/>
<name>A0AAV4FYD6_9GAST</name>
<sequence length="683" mass="73533">MILKLSLPVYIFPDSTTLSPLNFWPLTNISFAYDVKLGQDAKHPKKSHCPTSLEAGPPNFNFLAFLFDRTADSYVEVTTASGGDDGFSAVTLAFLLYLDPLTSGLILEYKAASSDEGLAITSPIPSSDYVEGLVLELQSGKPHAKVYGQQSLVSSVTSSVALTSGTWTWVAVRWNGDKGDLSVQVGSVITQQSLPSGTFSAQGSVRGEGEGDCIAHHTTGPEFREIVTYFNDLGQSFYDLHLSLFDLDLSVFALAAGVLLLGRPGSSSSTPIEVPRGTIQLGHYITHGSHTSFYGRLCCLGLFDSIVDVGSKESLLNNTAHPGNWQNKAPGIATLIMMNKTPVVKTGCSVGVASPWFYLWPLSNSSFGYDVINAVAPTAPANYQCLRSKAESTITNRSVVYADGSQLSYFDTTIMHSIFNEEMLLLEVFLQPDEPVEGVVWEYRIPTGQSEVGFQRMTLTLESGLPTVAVFDESGQCGSVVGREVVLPNIWTLVYLAVNQGVSKMVILTITGDTIGPSAVGPLTCPMAKKVPPSSGTLTVGSLSDLTLQAGTGDASYRGNMACLAITKETVDRTLIYPNLRTHCVHLDSLQLTEDLAVCDLSPSMREQKFVKVADDKSPQRQDPLECPLASSLIGCSNRCRGKQNCRAFTVRAADTACCLYDYVTQAGLQADTGSSYYAVTRF</sequence>
<proteinExistence type="predicted"/>
<dbReference type="InterPro" id="IPR003609">
    <property type="entry name" value="Pan_app"/>
</dbReference>
<keyword evidence="3" id="KW-1185">Reference proteome</keyword>
<dbReference type="SUPFAM" id="SSF49899">
    <property type="entry name" value="Concanavalin A-like lectins/glucanases"/>
    <property type="match status" value="1"/>
</dbReference>
<evidence type="ECO:0000313" key="2">
    <source>
        <dbReference type="EMBL" id="GFR77755.1"/>
    </source>
</evidence>
<comment type="caution">
    <text evidence="2">The sequence shown here is derived from an EMBL/GenBank/DDBJ whole genome shotgun (WGS) entry which is preliminary data.</text>
</comment>
<evidence type="ECO:0000259" key="1">
    <source>
        <dbReference type="PROSITE" id="PS50948"/>
    </source>
</evidence>
<organism evidence="2 3">
    <name type="scientific">Elysia marginata</name>
    <dbReference type="NCBI Taxonomy" id="1093978"/>
    <lineage>
        <taxon>Eukaryota</taxon>
        <taxon>Metazoa</taxon>
        <taxon>Spiralia</taxon>
        <taxon>Lophotrochozoa</taxon>
        <taxon>Mollusca</taxon>
        <taxon>Gastropoda</taxon>
        <taxon>Heterobranchia</taxon>
        <taxon>Euthyneura</taxon>
        <taxon>Panpulmonata</taxon>
        <taxon>Sacoglossa</taxon>
        <taxon>Placobranchoidea</taxon>
        <taxon>Plakobranchidae</taxon>
        <taxon>Elysia</taxon>
    </lineage>
</organism>
<gene>
    <name evidence="2" type="ORF">ElyMa_000516300</name>
</gene>